<evidence type="ECO:0000256" key="2">
    <source>
        <dbReference type="ARBA" id="ARBA00022692"/>
    </source>
</evidence>
<evidence type="ECO:0000256" key="3">
    <source>
        <dbReference type="ARBA" id="ARBA00022729"/>
    </source>
</evidence>
<dbReference type="PANTHER" id="PTHR24269">
    <property type="entry name" value="KREMEN PROTEIN"/>
    <property type="match status" value="1"/>
</dbReference>
<dbReference type="InterPro" id="IPR013783">
    <property type="entry name" value="Ig-like_fold"/>
</dbReference>
<evidence type="ECO:0000313" key="11">
    <source>
        <dbReference type="Proteomes" id="UP000053789"/>
    </source>
</evidence>
<feature type="domain" description="WSC" evidence="9">
    <location>
        <begin position="1636"/>
        <end position="1728"/>
    </location>
</feature>
<dbReference type="Pfam" id="PF01822">
    <property type="entry name" value="WSC"/>
    <property type="match status" value="6"/>
</dbReference>
<feature type="chain" id="PRO_5002242602" description="WSC domain-containing protein" evidence="8">
    <location>
        <begin position="30"/>
        <end position="1842"/>
    </location>
</feature>
<name>A0A0D2GGW7_CLAB1</name>
<dbReference type="Proteomes" id="UP000053789">
    <property type="component" value="Unassembled WGS sequence"/>
</dbReference>
<keyword evidence="3 8" id="KW-0732">Signal</keyword>
<gene>
    <name evidence="10" type="ORF">Z519_01171</name>
</gene>
<feature type="region of interest" description="Disordered" evidence="7">
    <location>
        <begin position="1454"/>
        <end position="1509"/>
    </location>
</feature>
<feature type="domain" description="WSC" evidence="9">
    <location>
        <begin position="1051"/>
        <end position="1140"/>
    </location>
</feature>
<dbReference type="PANTHER" id="PTHR24269:SF16">
    <property type="entry name" value="PROTEIN SLG1"/>
    <property type="match status" value="1"/>
</dbReference>
<evidence type="ECO:0000259" key="9">
    <source>
        <dbReference type="PROSITE" id="PS51212"/>
    </source>
</evidence>
<keyword evidence="5" id="KW-0472">Membrane</keyword>
<accession>A0A0D2GGW7</accession>
<feature type="signal peptide" evidence="8">
    <location>
        <begin position="1"/>
        <end position="29"/>
    </location>
</feature>
<evidence type="ECO:0000256" key="1">
    <source>
        <dbReference type="ARBA" id="ARBA00004167"/>
    </source>
</evidence>
<feature type="domain" description="WSC" evidence="9">
    <location>
        <begin position="1287"/>
        <end position="1377"/>
    </location>
</feature>
<feature type="compositionally biased region" description="Low complexity" evidence="7">
    <location>
        <begin position="1454"/>
        <end position="1489"/>
    </location>
</feature>
<evidence type="ECO:0000256" key="4">
    <source>
        <dbReference type="ARBA" id="ARBA00022989"/>
    </source>
</evidence>
<dbReference type="PROSITE" id="PS51212">
    <property type="entry name" value="WSC"/>
    <property type="match status" value="6"/>
</dbReference>
<dbReference type="EMBL" id="KN846981">
    <property type="protein sequence ID" value="KIW97587.1"/>
    <property type="molecule type" value="Genomic_DNA"/>
</dbReference>
<comment type="subcellular location">
    <subcellularLocation>
        <location evidence="1">Membrane</location>
        <topology evidence="1">Single-pass membrane protein</topology>
    </subcellularLocation>
</comment>
<dbReference type="OrthoDB" id="5985073at2759"/>
<evidence type="ECO:0000256" key="6">
    <source>
        <dbReference type="ARBA" id="ARBA00023180"/>
    </source>
</evidence>
<dbReference type="InterPro" id="IPR002889">
    <property type="entry name" value="WSC_carb-bd"/>
</dbReference>
<reference evidence="10" key="1">
    <citation type="submission" date="2015-01" db="EMBL/GenBank/DDBJ databases">
        <title>The Genome Sequence of Cladophialophora bantiana CBS 173.52.</title>
        <authorList>
            <consortium name="The Broad Institute Genomics Platform"/>
            <person name="Cuomo C."/>
            <person name="de Hoog S."/>
            <person name="Gorbushina A."/>
            <person name="Stielow B."/>
            <person name="Teixiera M."/>
            <person name="Abouelleil A."/>
            <person name="Chapman S.B."/>
            <person name="Priest M."/>
            <person name="Young S.K."/>
            <person name="Wortman J."/>
            <person name="Nusbaum C."/>
            <person name="Birren B."/>
        </authorList>
    </citation>
    <scope>NUCLEOTIDE SEQUENCE [LARGE SCALE GENOMIC DNA]</scope>
    <source>
        <strain evidence="10">CBS 173.52</strain>
    </source>
</reference>
<sequence length="1842" mass="191942">MRSLNFLSLQSLVTIFLSLNVFFVQHVDSLASTDTITWGGSNDRTGYQNNHNMDPAVVGSSQFGLLFKTKLPGAYLINGQNVPEQIFSQPLVYTGSDGVQYVYVATTQNNVYKIVANTGVIVASRNLHRPFLVSDLDGCVDINPTVGVTATGVIDPDTDTWYMTSKTYVDQSLTGATGRPNGRYYVHAISTVDLSERPNFPVSLEGMVARNNPVRSFNGGIHHQRPGLLHTGDYVYAGFASHCVQYNFTGWIVGWNKSTGQLVERFATEGAGVGPDVPGAGVWMSGGGLASDDKGSMFFASGNGYASQLNGVPVNGRNPPTALEEAAVHMAINDDGSLSVVDFFMPWEKTQLDGADKGADLGTSPLELLPSQFSCGDITRIGVVTGKSGKTYWLNLDNLGGYQNGPNKLDNVIQVFQNENSVYAGAGVYPLEGGYIYINVIQYQTHVFKFSCNHGVPYFNKVADSPEKNAYILGVGHGTVTSLNDQPGTGLVWTSDVEGSNLRIYNAIPDENGLMTEINSFVTPGTTKFTRPVFGNGIVYQGTTVGYLYAYGAPVNLPLNCTTLQFGTANLNTTTTSMTVRCTANTAVTVTAASLSGNPNFAIGGLPNFPLAVANGQQFSFQATFTPQTVGPLSSSVILNTTQQAAGFSINTPVQLKGTGQSQAALMMVTPNTVSWNGVITGLQAGGVNQSVVINNLGNSPLSISSIRYSIVAETGPWISPNGTKAATVISAFTFYNMPSSVPPNSAVIVPINFNPPNSGNYVAFVQFVSNGGTKVIDVLAAGSDQPKAVVEFQSLDGGWVSYDNATAFSFGNVTENTSRYLKMRLTNNGSANAAALSVTVSKPPFGIAGSIIGASNQVDLAEGTLVYAGQNLTATLFCSVPKSQINVGPYNGTVQWTMNLNDPSFGKQHIQFFCNAVAEQAPPLNPVTQQGIYRYGGCFKENNPGRQLQTAKYSGPNNTNEQCISLCSAAGYIFAGTQYEQECWCGYNRPKTVVADANCNFACTGNVNEICGGNGIEETGSYISLFGDITRWNGNSTDTPGPYVNPGTLGYNSLGCYTEGSNSRALNVQPNANNTVASCLQACQGYLYSGVEYGGQCFCGNTLAAGSINASASDCSMTCNNNQTEYCGGPSRLNMYIYGNGTLPGTTPSNGGGNNNPPAPSGPMIPSTIGNFTYQSCYAEIPGRALSAFALADNTITLQTCASNCTQYQYFGVEYGRECYCGNSISPGSAPATDGRCNMACSGNSSFICGGPNGLTLYRNLNWTASTPPPPPPNPTGPNIVPSVGNFQYVDCHTEIPGRTLTGKAIASNDMTVQHCAGNCTGFTYFAVEYGQECYCGNSLGSGSVTATDGRCFMTCSGNSSTICGGPNGLSLYQYVVPSTSSSTSRATSTTALSTSVRASSTQSTSTTRSTSTSSGLSATVSFSSASISSSTQSSVASTFSVTISTRTAGSSTTSILSSTTSSITGSTSSLSPVTTSSNSSPSITATSGLNSRPLSSSTSAADSVTGTTNTFRTTTAASTLTTSVGFTTSATAARTSSSTLSSAVTSTSTSIGTSRAASSSNSASFATSSLPASSTTSSAAVASSSIPTTTSQLDLSTLTTSSTRLTTLSTLSGAATSTSTASTSSSAPLNPFFPAIYLGCAPELSNGRLLSVSSSSNSAMTITSCISFCSAQNLPLAGLEYSRECYCAYSLSPSTVLNATGCSMPCAGNAQQMCGGPSRLSVYNNTSLSPPSVKASIGGYTYQGCFTDPSAAQRTLQGYSTSNGTSMTQEFCISACQARGYKYAGVEFGRECYCSNQLSIVSNGGKGSQTSEGDCSMLCAGDTNEFCGGSARIGVWMSRL</sequence>
<evidence type="ECO:0000256" key="8">
    <source>
        <dbReference type="SAM" id="SignalP"/>
    </source>
</evidence>
<feature type="compositionally biased region" description="Polar residues" evidence="7">
    <location>
        <begin position="1490"/>
        <end position="1506"/>
    </location>
</feature>
<keyword evidence="4" id="KW-1133">Transmembrane helix</keyword>
<dbReference type="SMART" id="SM00321">
    <property type="entry name" value="WSC"/>
    <property type="match status" value="6"/>
</dbReference>
<protein>
    <recommendedName>
        <fullName evidence="9">WSC domain-containing protein</fullName>
    </recommendedName>
</protein>
<feature type="domain" description="WSC" evidence="9">
    <location>
        <begin position="1172"/>
        <end position="1262"/>
    </location>
</feature>
<proteinExistence type="predicted"/>
<evidence type="ECO:0000313" key="10">
    <source>
        <dbReference type="EMBL" id="KIW97587.1"/>
    </source>
</evidence>
<organism evidence="10 11">
    <name type="scientific">Cladophialophora bantiana (strain ATCC 10958 / CBS 173.52 / CDC B-1940 / NIH 8579)</name>
    <name type="common">Xylohypha bantiana</name>
    <dbReference type="NCBI Taxonomy" id="1442370"/>
    <lineage>
        <taxon>Eukaryota</taxon>
        <taxon>Fungi</taxon>
        <taxon>Dikarya</taxon>
        <taxon>Ascomycota</taxon>
        <taxon>Pezizomycotina</taxon>
        <taxon>Eurotiomycetes</taxon>
        <taxon>Chaetothyriomycetidae</taxon>
        <taxon>Chaetothyriales</taxon>
        <taxon>Herpotrichiellaceae</taxon>
        <taxon>Cladophialophora</taxon>
    </lineage>
</organism>
<dbReference type="VEuPathDB" id="FungiDB:Z519_01171"/>
<dbReference type="RefSeq" id="XP_016624256.1">
    <property type="nucleotide sequence ID" value="XM_016758928.1"/>
</dbReference>
<dbReference type="HOGENOM" id="CLU_000702_0_0_1"/>
<dbReference type="Gene3D" id="2.60.40.10">
    <property type="entry name" value="Immunoglobulins"/>
    <property type="match status" value="1"/>
</dbReference>
<dbReference type="GO" id="GO:0005886">
    <property type="term" value="C:plasma membrane"/>
    <property type="evidence" value="ECO:0007669"/>
    <property type="project" value="TreeGrafter"/>
</dbReference>
<keyword evidence="6" id="KW-0325">Glycoprotein</keyword>
<dbReference type="GeneID" id="27694099"/>
<evidence type="ECO:0000256" key="7">
    <source>
        <dbReference type="SAM" id="MobiDB-lite"/>
    </source>
</evidence>
<feature type="domain" description="WSC" evidence="9">
    <location>
        <begin position="1741"/>
        <end position="1841"/>
    </location>
</feature>
<evidence type="ECO:0000256" key="5">
    <source>
        <dbReference type="ARBA" id="ARBA00023136"/>
    </source>
</evidence>
<keyword evidence="2" id="KW-0812">Transmembrane</keyword>
<feature type="domain" description="WSC" evidence="9">
    <location>
        <begin position="933"/>
        <end position="1024"/>
    </location>
</feature>
<feature type="region of interest" description="Disordered" evidence="7">
    <location>
        <begin position="1383"/>
        <end position="1418"/>
    </location>
</feature>
<dbReference type="InterPro" id="IPR051836">
    <property type="entry name" value="Kremen_rcpt"/>
</dbReference>
<keyword evidence="11" id="KW-1185">Reference proteome</keyword>